<protein>
    <submittedName>
        <fullName evidence="1">CRISPR-associated protein, Csd1-type</fullName>
    </submittedName>
</protein>
<proteinExistence type="predicted"/>
<organism evidence="1">
    <name type="scientific">human gut metagenome</name>
    <dbReference type="NCBI Taxonomy" id="408170"/>
    <lineage>
        <taxon>unclassified sequences</taxon>
        <taxon>metagenomes</taxon>
        <taxon>organismal metagenomes</taxon>
    </lineage>
</organism>
<reference evidence="1" key="1">
    <citation type="journal article" date="2013" name="Environ. Microbiol.">
        <title>Microbiota from the distal guts of lean and obese adolescents exhibit partial functional redundancy besides clear differences in community structure.</title>
        <authorList>
            <person name="Ferrer M."/>
            <person name="Ruiz A."/>
            <person name="Lanza F."/>
            <person name="Haange S.B."/>
            <person name="Oberbach A."/>
            <person name="Till H."/>
            <person name="Bargiela R."/>
            <person name="Campoy C."/>
            <person name="Segura M.T."/>
            <person name="Richter M."/>
            <person name="von Bergen M."/>
            <person name="Seifert J."/>
            <person name="Suarez A."/>
        </authorList>
    </citation>
    <scope>NUCLEOTIDE SEQUENCE</scope>
</reference>
<name>K1UHE6_9ZZZZ</name>
<feature type="non-terminal residue" evidence="1">
    <location>
        <position position="1"/>
    </location>
</feature>
<dbReference type="AlphaFoldDB" id="K1UHE6"/>
<dbReference type="Pfam" id="PF09709">
    <property type="entry name" value="Cas_Csd1"/>
    <property type="match status" value="1"/>
</dbReference>
<comment type="caution">
    <text evidence="1">The sequence shown here is derived from an EMBL/GenBank/DDBJ whole genome shotgun (WGS) entry which is preliminary data.</text>
</comment>
<evidence type="ECO:0000313" key="1">
    <source>
        <dbReference type="EMBL" id="EKC70921.1"/>
    </source>
</evidence>
<dbReference type="InterPro" id="IPR010144">
    <property type="entry name" value="CRISPR-assoc_prot_Csd1-typ"/>
</dbReference>
<gene>
    <name evidence="1" type="ORF">LEA_07531</name>
</gene>
<sequence>SSDQMDQTQLNSIMNKIADGQTVIWDDVEIYPKDEFYILGLSPNAARLSVRFFLRTTFGGMAQNLSRHYENIRVSHGPKNKDYLSLWNLLSETVNQKSKDKTPSPQLAGNLARAVLEGGFLSGNSIYRCSAADSRRTYRELRKGCCDQGIFDEERQRY</sequence>
<accession>K1UHE6</accession>
<dbReference type="EMBL" id="AJWY01004964">
    <property type="protein sequence ID" value="EKC70921.1"/>
    <property type="molecule type" value="Genomic_DNA"/>
</dbReference>